<dbReference type="Proteomes" id="UP001362999">
    <property type="component" value="Unassembled WGS sequence"/>
</dbReference>
<comment type="caution">
    <text evidence="1">The sequence shown here is derived from an EMBL/GenBank/DDBJ whole genome shotgun (WGS) entry which is preliminary data.</text>
</comment>
<accession>A0AAV9YYQ3</accession>
<protein>
    <submittedName>
        <fullName evidence="1">Uncharacterized protein</fullName>
    </submittedName>
</protein>
<dbReference type="EMBL" id="JAWWNJ010000284">
    <property type="protein sequence ID" value="KAK6966319.1"/>
    <property type="molecule type" value="Genomic_DNA"/>
</dbReference>
<evidence type="ECO:0000313" key="1">
    <source>
        <dbReference type="EMBL" id="KAK6966319.1"/>
    </source>
</evidence>
<sequence>MNTYQLFTTALRSRMGAMNVAKFMAITVDEVLDEKLPELEAKVAAHSDLLQSAARDLKPEDVRLRSDLLEYMTAHLLSQFELRYGDVKLMQAATGALISGSFIAALVHRHFRPNDLDFFCGNDRTDDIVKYFQNQVDVEYVVETGGDEGYQNVRGVRPVTTLTSPRGCVLNIVEAYSESPQEIILNFHSAPTRVHRARNGLALVTPRSLPVNADDLDSQIEAWNILHKYMRRGVTFIFEYNVPHECGKHIDCPATPRTTADDGCLRFSLPPISIPDFAPSPAQVFTWSLGPVGMCSTGTVGGVKLEHTRTFRNLRILQACHTLTLITEHLVFRKLVGALIQLHDVPDEPVQIYPWTESWSADRVDDSDSESGAKDCDSGRAIGVLERKVEITRLLGPRNEMRPVLATDVAREHFFVTRDKGMLDVEGYMHRYSYKWEGRDLGATLGAAFRVRLAKYRTSIIARVVECEYEFLLNPLGMEGCPRESSRLTLGCPPGIDLTTGEFYDRQIQTLNEVVAADAQDKPGVVDRNWTKQGKDGAMLIEVCPAFVGPSRGLKLVVFEVVVGVPPDRLCAELPVGRDVEITLNLSKDEYLHADGILHKHYASTRDTSLIDIAGCCSRYTYKSLIPQAPTAGAPVFVERSRRDYAKYRSLLIVEVHEVNVVYKDNPLGKERSGRRCTRITTRCPSGADEDTVKLFHLQAAKLQTIIDEDLKETPGEVTTSWLKKTANGSPLIDVMIMGTPRDLAMRMNLVPGTDLELTVSLCKDERLDADGARFKLSATTTMEKDEETLRQVTRIAGMLRARTLDDDVCDLDYGAIRHSSLGENAQRFLYVDFRRMESIHSLEGKRGHSVWSWYRPLIAGRKQAKICTVLHLVEFTPSSGHFSKQLAALKQLIHDENMLPFVKTIVSWVDVADHVAKVIVCDESEHSRVRVGDCVILLVYLTRDESLTRCGELKRHLGRCDVSYVEQNRVLADEVYPVDLGMTRDKTMEVQGGHIHCFSCKNAAHSIRNASSTLARVRKPLPAVYIGWVEGQIHQIRAEFGFRYINGKGEASTAQKGNVFVKYP</sequence>
<gene>
    <name evidence="1" type="ORF">R3P38DRAFT_2816465</name>
</gene>
<reference evidence="1 2" key="1">
    <citation type="journal article" date="2024" name="J Genomics">
        <title>Draft genome sequencing and assembly of Favolaschia claudopus CIRM-BRFM 2984 isolated from oak limbs.</title>
        <authorList>
            <person name="Navarro D."/>
            <person name="Drula E."/>
            <person name="Chaduli D."/>
            <person name="Cazenave R."/>
            <person name="Ahrendt S."/>
            <person name="Wang J."/>
            <person name="Lipzen A."/>
            <person name="Daum C."/>
            <person name="Barry K."/>
            <person name="Grigoriev I.V."/>
            <person name="Favel A."/>
            <person name="Rosso M.N."/>
            <person name="Martin F."/>
        </authorList>
    </citation>
    <scope>NUCLEOTIDE SEQUENCE [LARGE SCALE GENOMIC DNA]</scope>
    <source>
        <strain evidence="1 2">CIRM-BRFM 2984</strain>
    </source>
</reference>
<proteinExistence type="predicted"/>
<evidence type="ECO:0000313" key="2">
    <source>
        <dbReference type="Proteomes" id="UP001362999"/>
    </source>
</evidence>
<name>A0AAV9YYQ3_9AGAR</name>
<organism evidence="1 2">
    <name type="scientific">Favolaschia claudopus</name>
    <dbReference type="NCBI Taxonomy" id="2862362"/>
    <lineage>
        <taxon>Eukaryota</taxon>
        <taxon>Fungi</taxon>
        <taxon>Dikarya</taxon>
        <taxon>Basidiomycota</taxon>
        <taxon>Agaricomycotina</taxon>
        <taxon>Agaricomycetes</taxon>
        <taxon>Agaricomycetidae</taxon>
        <taxon>Agaricales</taxon>
        <taxon>Marasmiineae</taxon>
        <taxon>Mycenaceae</taxon>
        <taxon>Favolaschia</taxon>
    </lineage>
</organism>
<dbReference type="AlphaFoldDB" id="A0AAV9YYQ3"/>
<keyword evidence="2" id="KW-1185">Reference proteome</keyword>